<protein>
    <submittedName>
        <fullName evidence="1">Uncharacterized protein</fullName>
    </submittedName>
</protein>
<name>A0ACC2TRQ3_9FUNG</name>
<comment type="caution">
    <text evidence="1">The sequence shown here is derived from an EMBL/GenBank/DDBJ whole genome shotgun (WGS) entry which is preliminary data.</text>
</comment>
<accession>A0ACC2TRQ3</accession>
<proteinExistence type="predicted"/>
<organism evidence="1 2">
    <name type="scientific">Entomophthora muscae</name>
    <dbReference type="NCBI Taxonomy" id="34485"/>
    <lineage>
        <taxon>Eukaryota</taxon>
        <taxon>Fungi</taxon>
        <taxon>Fungi incertae sedis</taxon>
        <taxon>Zoopagomycota</taxon>
        <taxon>Entomophthoromycotina</taxon>
        <taxon>Entomophthoromycetes</taxon>
        <taxon>Entomophthorales</taxon>
        <taxon>Entomophthoraceae</taxon>
        <taxon>Entomophthora</taxon>
    </lineage>
</organism>
<sequence length="320" mass="34463">MKCLSVIVAVCGMAQAIPVFQRRGDTPGKGAPQPTSISVTHQTEEVEESGNSTNEQTEEKREEKTIQLLRNNPQTPAKDAVKETPSTKEVTPESAGSIKDEETPKEAPSTNKAAPAKDAVKETPPTKEDTPVKDADKEAPSTNKAAPAKDAVKETPSTKEVTPERTGSIKDEETPKEAPVVKQEKKKGFVDQGKKKAATKKTNVTKKSALKKPKQILSEKPAPSYGSPQATGNQNTPFMKPMSKYDKGTKNYEQLPSDSTYEPMNSMSEGSYFESGPSYSYSSSSGPNSSQYFSSSQGGNQPAQNIPSGGSYSSYSYQSY</sequence>
<evidence type="ECO:0000313" key="1">
    <source>
        <dbReference type="EMBL" id="KAJ9077287.1"/>
    </source>
</evidence>
<dbReference type="Proteomes" id="UP001165960">
    <property type="component" value="Unassembled WGS sequence"/>
</dbReference>
<keyword evidence="2" id="KW-1185">Reference proteome</keyword>
<dbReference type="EMBL" id="QTSX02002207">
    <property type="protein sequence ID" value="KAJ9077287.1"/>
    <property type="molecule type" value="Genomic_DNA"/>
</dbReference>
<evidence type="ECO:0000313" key="2">
    <source>
        <dbReference type="Proteomes" id="UP001165960"/>
    </source>
</evidence>
<reference evidence="1" key="1">
    <citation type="submission" date="2022-04" db="EMBL/GenBank/DDBJ databases">
        <title>Genome of the entomopathogenic fungus Entomophthora muscae.</title>
        <authorList>
            <person name="Elya C."/>
            <person name="Lovett B.R."/>
            <person name="Lee E."/>
            <person name="Macias A.M."/>
            <person name="Hajek A.E."/>
            <person name="De Bivort B.L."/>
            <person name="Kasson M.T."/>
            <person name="De Fine Licht H.H."/>
            <person name="Stajich J.E."/>
        </authorList>
    </citation>
    <scope>NUCLEOTIDE SEQUENCE</scope>
    <source>
        <strain evidence="1">Berkeley</strain>
    </source>
</reference>
<gene>
    <name evidence="1" type="ORF">DSO57_1018094</name>
</gene>